<dbReference type="InterPro" id="IPR016930">
    <property type="entry name" value="UCP029644"/>
</dbReference>
<dbReference type="Gene3D" id="2.60.40.10">
    <property type="entry name" value="Immunoglobulins"/>
    <property type="match status" value="3"/>
</dbReference>
<gene>
    <name evidence="2" type="ORF">GCM10007891_15590</name>
</gene>
<dbReference type="EMBL" id="BSND01000005">
    <property type="protein sequence ID" value="GLP99705.1"/>
    <property type="molecule type" value="Genomic_DNA"/>
</dbReference>
<dbReference type="CDD" id="cd00118">
    <property type="entry name" value="LysM"/>
    <property type="match status" value="1"/>
</dbReference>
<name>A0ABQ5TVW6_9GAMM</name>
<keyword evidence="3" id="KW-1185">Reference proteome</keyword>
<dbReference type="SUPFAM" id="SSF49265">
    <property type="entry name" value="Fibronectin type III"/>
    <property type="match status" value="1"/>
</dbReference>
<dbReference type="InterPro" id="IPR018392">
    <property type="entry name" value="LysM"/>
</dbReference>
<feature type="domain" description="LysM" evidence="1">
    <location>
        <begin position="31"/>
        <end position="78"/>
    </location>
</feature>
<dbReference type="PANTHER" id="PTHR38731:SF1">
    <property type="entry name" value="FECR PROTEIN DOMAIN-CONTAINING PROTEIN"/>
    <property type="match status" value="1"/>
</dbReference>
<dbReference type="SMART" id="SM00257">
    <property type="entry name" value="LysM"/>
    <property type="match status" value="1"/>
</dbReference>
<reference evidence="2" key="2">
    <citation type="submission" date="2023-01" db="EMBL/GenBank/DDBJ databases">
        <title>Draft genome sequence of Methylophaga thalassica strain NBRC 102424.</title>
        <authorList>
            <person name="Sun Q."/>
            <person name="Mori K."/>
        </authorList>
    </citation>
    <scope>NUCLEOTIDE SEQUENCE</scope>
    <source>
        <strain evidence="2">NBRC 102424</strain>
    </source>
</reference>
<dbReference type="InterPro" id="IPR036116">
    <property type="entry name" value="FN3_sf"/>
</dbReference>
<dbReference type="Pfam" id="PF01476">
    <property type="entry name" value="LysM"/>
    <property type="match status" value="1"/>
</dbReference>
<dbReference type="InterPro" id="IPR006860">
    <property type="entry name" value="FecR"/>
</dbReference>
<dbReference type="PIRSF" id="PIRSF029644">
    <property type="entry name" value="UCP029644"/>
    <property type="match status" value="1"/>
</dbReference>
<sequence length="551" mass="61398">MKYLSFIGIYRFVLLSVIWFFVSTGVYAEDWIYTVVEGDNLWSLSEQHLDKVTRFEQLRKLNNIENPKHLQPGTRIRVPLDWIRSNPVAAKIVSITGTAEIQRARSASTEPAKVGSLMQLGDQLMTTDNSSVAIEFADKSILSLHEKSIVHFDHLSAHGVTGMVDSRLNLLKGRIDTKVTPAVGPGSRFEIETPSAISAVRGTIYRALVMEEGDVSNIEVLRGKVAVSGANKQLLVNKGFGTQVVSGKPPIPPRELLPAPVFEPVPNTITEINWRLSWSKIAGASRYRVEVAVSDDFETLLWQELTPHNRIAFPDLSDGNYAVRVRAIDTLGLEGMDQQVLIRLNAHPQPPIALKPVEAQVLRGQSPVLQWTAAEEASAYRLEIASDKNFSQSLLDRTVTETQFDTTSLSALGNYYWRLSSIANDGEVGPIGPIRSYQIKAIPEKVDASLSAEEDGLLMATWNVSSTEQHYQVQIANDKAFSDIIIDKTVTEPQFAFEPFKDTPRYLRVKSIEQDGYEGPWGATQTIEPLPKEPFNFWPLGLWTIFTIILI</sequence>
<dbReference type="Gene3D" id="2.60.120.1440">
    <property type="match status" value="1"/>
</dbReference>
<dbReference type="PANTHER" id="PTHR38731">
    <property type="entry name" value="LIPL45-RELATED LIPOPROTEIN-RELATED"/>
    <property type="match status" value="1"/>
</dbReference>
<organism evidence="2 3">
    <name type="scientific">Methylophaga thalassica</name>
    <dbReference type="NCBI Taxonomy" id="40223"/>
    <lineage>
        <taxon>Bacteria</taxon>
        <taxon>Pseudomonadati</taxon>
        <taxon>Pseudomonadota</taxon>
        <taxon>Gammaproteobacteria</taxon>
        <taxon>Thiotrichales</taxon>
        <taxon>Piscirickettsiaceae</taxon>
        <taxon>Methylophaga</taxon>
    </lineage>
</organism>
<dbReference type="PROSITE" id="PS51782">
    <property type="entry name" value="LYSM"/>
    <property type="match status" value="1"/>
</dbReference>
<comment type="caution">
    <text evidence="2">The sequence shown here is derived from an EMBL/GenBank/DDBJ whole genome shotgun (WGS) entry which is preliminary data.</text>
</comment>
<dbReference type="SUPFAM" id="SSF54106">
    <property type="entry name" value="LysM domain"/>
    <property type="match status" value="1"/>
</dbReference>
<dbReference type="RefSeq" id="WP_007146462.1">
    <property type="nucleotide sequence ID" value="NZ_BSND01000005.1"/>
</dbReference>
<dbReference type="Pfam" id="PF04773">
    <property type="entry name" value="FecR"/>
    <property type="match status" value="1"/>
</dbReference>
<proteinExistence type="predicted"/>
<evidence type="ECO:0000259" key="1">
    <source>
        <dbReference type="PROSITE" id="PS51782"/>
    </source>
</evidence>
<dbReference type="Gene3D" id="3.10.350.10">
    <property type="entry name" value="LysM domain"/>
    <property type="match status" value="1"/>
</dbReference>
<protein>
    <recommendedName>
        <fullName evidence="1">LysM domain-containing protein</fullName>
    </recommendedName>
</protein>
<dbReference type="InterPro" id="IPR013783">
    <property type="entry name" value="Ig-like_fold"/>
</dbReference>
<accession>A0ABQ5TVW6</accession>
<dbReference type="InterPro" id="IPR036779">
    <property type="entry name" value="LysM_dom_sf"/>
</dbReference>
<evidence type="ECO:0000313" key="2">
    <source>
        <dbReference type="EMBL" id="GLP99705.1"/>
    </source>
</evidence>
<reference evidence="2" key="1">
    <citation type="journal article" date="2014" name="Int. J. Syst. Evol. Microbiol.">
        <title>Complete genome of a new Firmicutes species belonging to the dominant human colonic microbiota ('Ruminococcus bicirculans') reveals two chromosomes and a selective capacity to utilize plant glucans.</title>
        <authorList>
            <consortium name="NISC Comparative Sequencing Program"/>
            <person name="Wegmann U."/>
            <person name="Louis P."/>
            <person name="Goesmann A."/>
            <person name="Henrissat B."/>
            <person name="Duncan S.H."/>
            <person name="Flint H.J."/>
        </authorList>
    </citation>
    <scope>NUCLEOTIDE SEQUENCE</scope>
    <source>
        <strain evidence="2">NBRC 102424</strain>
    </source>
</reference>
<dbReference type="Proteomes" id="UP001161423">
    <property type="component" value="Unassembled WGS sequence"/>
</dbReference>
<evidence type="ECO:0000313" key="3">
    <source>
        <dbReference type="Proteomes" id="UP001161423"/>
    </source>
</evidence>